<accession>A0A397FZV3</accession>
<dbReference type="AlphaFoldDB" id="A0A397FZV3"/>
<comment type="caution">
    <text evidence="3">The sequence shown here is derived from an EMBL/GenBank/DDBJ whole genome shotgun (WGS) entry which is preliminary data.</text>
</comment>
<organism evidence="3 4">
    <name type="scientific">Diversispora epigaea</name>
    <dbReference type="NCBI Taxonomy" id="1348612"/>
    <lineage>
        <taxon>Eukaryota</taxon>
        <taxon>Fungi</taxon>
        <taxon>Fungi incertae sedis</taxon>
        <taxon>Mucoromycota</taxon>
        <taxon>Glomeromycotina</taxon>
        <taxon>Glomeromycetes</taxon>
        <taxon>Diversisporales</taxon>
        <taxon>Diversisporaceae</taxon>
        <taxon>Diversispora</taxon>
    </lineage>
</organism>
<feature type="transmembrane region" description="Helical" evidence="2">
    <location>
        <begin position="360"/>
        <end position="379"/>
    </location>
</feature>
<keyword evidence="2" id="KW-0472">Membrane</keyword>
<keyword evidence="1" id="KW-0175">Coiled coil</keyword>
<feature type="coiled-coil region" evidence="1">
    <location>
        <begin position="169"/>
        <end position="224"/>
    </location>
</feature>
<proteinExistence type="predicted"/>
<keyword evidence="4" id="KW-1185">Reference proteome</keyword>
<gene>
    <name evidence="3" type="ORF">Glove_784g18</name>
</gene>
<keyword evidence="2" id="KW-0812">Transmembrane</keyword>
<feature type="coiled-coil region" evidence="1">
    <location>
        <begin position="110"/>
        <end position="144"/>
    </location>
</feature>
<protein>
    <submittedName>
        <fullName evidence="3">Uncharacterized protein</fullName>
    </submittedName>
</protein>
<feature type="coiled-coil region" evidence="1">
    <location>
        <begin position="54"/>
        <end position="81"/>
    </location>
</feature>
<evidence type="ECO:0000256" key="1">
    <source>
        <dbReference type="SAM" id="Coils"/>
    </source>
</evidence>
<keyword evidence="2" id="KW-1133">Transmembrane helix</keyword>
<reference evidence="3 4" key="1">
    <citation type="submission" date="2018-08" db="EMBL/GenBank/DDBJ databases">
        <title>Genome and evolution of the arbuscular mycorrhizal fungus Diversispora epigaea (formerly Glomus versiforme) and its bacterial endosymbionts.</title>
        <authorList>
            <person name="Sun X."/>
            <person name="Fei Z."/>
            <person name="Harrison M."/>
        </authorList>
    </citation>
    <scope>NUCLEOTIDE SEQUENCE [LARGE SCALE GENOMIC DNA]</scope>
    <source>
        <strain evidence="3 4">IT104</strain>
    </source>
</reference>
<evidence type="ECO:0000313" key="4">
    <source>
        <dbReference type="Proteomes" id="UP000266861"/>
    </source>
</evidence>
<sequence length="413" mass="46702">MANVHTLQDINSKGYRLGSTREVELEEALRDSCITNSELIEDFKNYRKLYSEFSKNIKQDKAQLQRDIKQSNEDKEKLSKHAFQLIDEVKRLKVNNTNLTSQITQSQISRDEYKARYDIQLKEIKSLQAMIKIFEGKLTSAQKDAFSIQENLSKTESENLSLKSKMVEFKQIEVELEQVRGKLVSAQEDLSKKESEILSFKSKITEVERELVSTVSELENLKSEDISVELTRPKPMIGGNDEKNIAKSDSQSEDVFASNNGVSAKAHISIISESSNSLRPYLARRKNIEDIEKIDDDDGIIPIPKVSDSRSEDANASETSKDIMLDTHINSDPQISVGGIEAIPIVASTLAKPAPLMSPLSAYILFIILIIAVIWFVVLRRGLSIGRLEEPLFRRTEGTTLKGYKKSDRLRNM</sequence>
<dbReference type="Proteomes" id="UP000266861">
    <property type="component" value="Unassembled WGS sequence"/>
</dbReference>
<dbReference type="EMBL" id="PQFF01000601">
    <property type="protein sequence ID" value="RHZ43987.1"/>
    <property type="molecule type" value="Genomic_DNA"/>
</dbReference>
<evidence type="ECO:0000256" key="2">
    <source>
        <dbReference type="SAM" id="Phobius"/>
    </source>
</evidence>
<evidence type="ECO:0000313" key="3">
    <source>
        <dbReference type="EMBL" id="RHZ43987.1"/>
    </source>
</evidence>
<dbReference type="OrthoDB" id="425925at2759"/>
<dbReference type="STRING" id="1348612.A0A397FZV3"/>
<name>A0A397FZV3_9GLOM</name>